<dbReference type="Proteomes" id="UP000234681">
    <property type="component" value="Chromosome 10"/>
</dbReference>
<proteinExistence type="predicted"/>
<evidence type="ECO:0000256" key="1">
    <source>
        <dbReference type="SAM" id="MobiDB-lite"/>
    </source>
</evidence>
<organism evidence="2 3">
    <name type="scientific">Rattus norvegicus</name>
    <name type="common">Rat</name>
    <dbReference type="NCBI Taxonomy" id="10116"/>
    <lineage>
        <taxon>Eukaryota</taxon>
        <taxon>Metazoa</taxon>
        <taxon>Chordata</taxon>
        <taxon>Craniata</taxon>
        <taxon>Vertebrata</taxon>
        <taxon>Euteleostomi</taxon>
        <taxon>Mammalia</taxon>
        <taxon>Eutheria</taxon>
        <taxon>Euarchontoglires</taxon>
        <taxon>Glires</taxon>
        <taxon>Rodentia</taxon>
        <taxon>Myomorpha</taxon>
        <taxon>Muroidea</taxon>
        <taxon>Muridae</taxon>
        <taxon>Murinae</taxon>
        <taxon>Rattus</taxon>
    </lineage>
</organism>
<dbReference type="EMBL" id="CH473948">
    <property type="protein sequence ID" value="EDM06449.1"/>
    <property type="molecule type" value="Genomic_DNA"/>
</dbReference>
<accession>A6HK94</accession>
<gene>
    <name evidence="2" type="ORF">rCG_34782</name>
</gene>
<feature type="compositionally biased region" description="Low complexity" evidence="1">
    <location>
        <begin position="34"/>
        <end position="44"/>
    </location>
</feature>
<feature type="compositionally biased region" description="Low complexity" evidence="1">
    <location>
        <begin position="74"/>
        <end position="88"/>
    </location>
</feature>
<evidence type="ECO:0000313" key="2">
    <source>
        <dbReference type="EMBL" id="EDM06449.1"/>
    </source>
</evidence>
<protein>
    <submittedName>
        <fullName evidence="2">RCG34782, isoform CRA_a</fullName>
    </submittedName>
</protein>
<feature type="region of interest" description="Disordered" evidence="1">
    <location>
        <begin position="20"/>
        <end position="88"/>
    </location>
</feature>
<name>A6HK94_RAT</name>
<dbReference type="AlphaFoldDB" id="A6HK94"/>
<sequence>MLPASLEDENARGRAFLCSGIGRCKELPRKRGTTRPAAGAGTAPTPDPESRIPHPAPPRRTHSTRPAGGGLPNSRFALLRLSRSSLKK</sequence>
<reference evidence="2 3" key="1">
    <citation type="submission" date="2005-07" db="EMBL/GenBank/DDBJ databases">
        <authorList>
            <person name="Mural R.J."/>
            <person name="Li P.W."/>
            <person name="Adams M.D."/>
            <person name="Amanatides P.G."/>
            <person name="Baden-Tillson H."/>
            <person name="Barnstead M."/>
            <person name="Chin S.H."/>
            <person name="Dew I."/>
            <person name="Evans C.A."/>
            <person name="Ferriera S."/>
            <person name="Flanigan M."/>
            <person name="Fosler C."/>
            <person name="Glodek A."/>
            <person name="Gu Z."/>
            <person name="Holt R.A."/>
            <person name="Jennings D."/>
            <person name="Kraft C.L."/>
            <person name="Lu F."/>
            <person name="Nguyen T."/>
            <person name="Nusskern D.R."/>
            <person name="Pfannkoch C.M."/>
            <person name="Sitter C."/>
            <person name="Sutton G.G."/>
            <person name="Venter J.C."/>
            <person name="Wang Z."/>
            <person name="Woodage T."/>
            <person name="Zheng X.H."/>
            <person name="Zhong F."/>
        </authorList>
    </citation>
    <scope>NUCLEOTIDE SEQUENCE [LARGE SCALE GENOMIC DNA]</scope>
    <source>
        <strain>BN</strain>
        <strain evidence="3">Sprague-Dawley</strain>
    </source>
</reference>
<evidence type="ECO:0000313" key="3">
    <source>
        <dbReference type="Proteomes" id="UP000234681"/>
    </source>
</evidence>